<keyword evidence="1" id="KW-0472">Membrane</keyword>
<feature type="transmembrane region" description="Helical" evidence="1">
    <location>
        <begin position="111"/>
        <end position="133"/>
    </location>
</feature>
<dbReference type="AlphaFoldDB" id="X6MIV6"/>
<dbReference type="Proteomes" id="UP000023152">
    <property type="component" value="Unassembled WGS sequence"/>
</dbReference>
<evidence type="ECO:0000313" key="3">
    <source>
        <dbReference type="Proteomes" id="UP000023152"/>
    </source>
</evidence>
<evidence type="ECO:0000313" key="2">
    <source>
        <dbReference type="EMBL" id="ETO12995.1"/>
    </source>
</evidence>
<dbReference type="EMBL" id="ASPP01020907">
    <property type="protein sequence ID" value="ETO12995.1"/>
    <property type="molecule type" value="Genomic_DNA"/>
</dbReference>
<organism evidence="2 3">
    <name type="scientific">Reticulomyxa filosa</name>
    <dbReference type="NCBI Taxonomy" id="46433"/>
    <lineage>
        <taxon>Eukaryota</taxon>
        <taxon>Sar</taxon>
        <taxon>Rhizaria</taxon>
        <taxon>Retaria</taxon>
        <taxon>Foraminifera</taxon>
        <taxon>Monothalamids</taxon>
        <taxon>Reticulomyxidae</taxon>
        <taxon>Reticulomyxa</taxon>
    </lineage>
</organism>
<protein>
    <submittedName>
        <fullName evidence="2">Uncharacterized protein</fullName>
    </submittedName>
</protein>
<proteinExistence type="predicted"/>
<keyword evidence="1" id="KW-1133">Transmembrane helix</keyword>
<comment type="caution">
    <text evidence="2">The sequence shown here is derived from an EMBL/GenBank/DDBJ whole genome shotgun (WGS) entry which is preliminary data.</text>
</comment>
<keyword evidence="3" id="KW-1185">Reference proteome</keyword>
<sequence>MLEDFIHTTLKRDHKKRKIKYCILHKILLQLHDCNGKVKSLNMQRSKNALPFGKCVHILGQDFLLFLSHHRLLSSIMTDLSFITPFVLATIGIYCTKFVQLKSDYWSEHHIHFVILLLVVLHLKSRLGWNLFVEKKMVDNNPETTKKFYRFQGSYVLIFLTVMLADWMQVWSVMT</sequence>
<feature type="transmembrane region" description="Helical" evidence="1">
    <location>
        <begin position="154"/>
        <end position="174"/>
    </location>
</feature>
<gene>
    <name evidence="2" type="ORF">RFI_24379</name>
</gene>
<feature type="transmembrane region" description="Helical" evidence="1">
    <location>
        <begin position="80"/>
        <end position="99"/>
    </location>
</feature>
<evidence type="ECO:0000256" key="1">
    <source>
        <dbReference type="SAM" id="Phobius"/>
    </source>
</evidence>
<reference evidence="2 3" key="1">
    <citation type="journal article" date="2013" name="Curr. Biol.">
        <title>The Genome of the Foraminiferan Reticulomyxa filosa.</title>
        <authorList>
            <person name="Glockner G."/>
            <person name="Hulsmann N."/>
            <person name="Schleicher M."/>
            <person name="Noegel A.A."/>
            <person name="Eichinger L."/>
            <person name="Gallinger C."/>
            <person name="Pawlowski J."/>
            <person name="Sierra R."/>
            <person name="Euteneuer U."/>
            <person name="Pillet L."/>
            <person name="Moustafa A."/>
            <person name="Platzer M."/>
            <person name="Groth M."/>
            <person name="Szafranski K."/>
            <person name="Schliwa M."/>
        </authorList>
    </citation>
    <scope>NUCLEOTIDE SEQUENCE [LARGE SCALE GENOMIC DNA]</scope>
</reference>
<keyword evidence="1" id="KW-0812">Transmembrane</keyword>
<name>X6MIV6_RETFI</name>
<accession>X6MIV6</accession>